<dbReference type="SUPFAM" id="SSF109854">
    <property type="entry name" value="DinB/YfiT-like putative metalloenzymes"/>
    <property type="match status" value="1"/>
</dbReference>
<name>A0A847RW45_9BACT</name>
<dbReference type="AlphaFoldDB" id="A0A847RW45"/>
<keyword evidence="2" id="KW-1185">Reference proteome</keyword>
<evidence type="ECO:0000313" key="2">
    <source>
        <dbReference type="Proteomes" id="UP000570474"/>
    </source>
</evidence>
<evidence type="ECO:0000313" key="1">
    <source>
        <dbReference type="EMBL" id="NLR67232.1"/>
    </source>
</evidence>
<organism evidence="1 2">
    <name type="scientific">Chitinophaga varians</name>
    <dbReference type="NCBI Taxonomy" id="2202339"/>
    <lineage>
        <taxon>Bacteria</taxon>
        <taxon>Pseudomonadati</taxon>
        <taxon>Bacteroidota</taxon>
        <taxon>Chitinophagia</taxon>
        <taxon>Chitinophagales</taxon>
        <taxon>Chitinophagaceae</taxon>
        <taxon>Chitinophaga</taxon>
    </lineage>
</organism>
<dbReference type="Proteomes" id="UP000570474">
    <property type="component" value="Unassembled WGS sequence"/>
</dbReference>
<dbReference type="RefSeq" id="WP_168873112.1">
    <property type="nucleotide sequence ID" value="NZ_JABAIA010000002.1"/>
</dbReference>
<comment type="caution">
    <text evidence="1">The sequence shown here is derived from an EMBL/GenBank/DDBJ whole genome shotgun (WGS) entry which is preliminary data.</text>
</comment>
<accession>A0A847RW45</accession>
<gene>
    <name evidence="1" type="ORF">HGH92_23195</name>
</gene>
<protein>
    <submittedName>
        <fullName evidence="1">DUF1572 domain-containing protein</fullName>
    </submittedName>
</protein>
<dbReference type="EMBL" id="JABAIA010000002">
    <property type="protein sequence ID" value="NLR67232.1"/>
    <property type="molecule type" value="Genomic_DNA"/>
</dbReference>
<dbReference type="InterPro" id="IPR034660">
    <property type="entry name" value="DinB/YfiT-like"/>
</dbReference>
<dbReference type="Gene3D" id="1.20.120.450">
    <property type="entry name" value="dinb family like domain"/>
    <property type="match status" value="1"/>
</dbReference>
<sequence length="155" mass="17534">MTTVQQIAKHFRDVHFGGNWTAVNLKDALADVDWQVATTRINGLNTIAVLVFHVNYYVDAVLKVLQGEPLQASDKLSFDLPPVTSEEDWQRLVNKTLVQAESFAGLVERLAEKQLSEDFTDGKYGTWYRNLAGIIEHTHYHLGQIVVIKKIIKEA</sequence>
<proteinExistence type="predicted"/>
<reference evidence="1 2" key="1">
    <citation type="submission" date="2020-04" db="EMBL/GenBank/DDBJ databases">
        <authorList>
            <person name="Yin C."/>
        </authorList>
    </citation>
    <scope>NUCLEOTIDE SEQUENCE [LARGE SCALE GENOMIC DNA]</scope>
    <source>
        <strain evidence="1 2">Ae27</strain>
    </source>
</reference>